<feature type="transmembrane region" description="Helical" evidence="10">
    <location>
        <begin position="237"/>
        <end position="261"/>
    </location>
</feature>
<keyword evidence="7 10" id="KW-0472">Membrane</keyword>
<evidence type="ECO:0000256" key="5">
    <source>
        <dbReference type="ARBA" id="ARBA00022725"/>
    </source>
</evidence>
<dbReference type="GO" id="GO:0004930">
    <property type="term" value="F:G protein-coupled receptor activity"/>
    <property type="evidence" value="ECO:0007669"/>
    <property type="project" value="UniProtKB-KW"/>
</dbReference>
<gene>
    <name evidence="13" type="primary">LOC117657329</name>
</gene>
<dbReference type="GO" id="GO:0004984">
    <property type="term" value="F:olfactory receptor activity"/>
    <property type="evidence" value="ECO:0007669"/>
    <property type="project" value="InterPro"/>
</dbReference>
<evidence type="ECO:0000256" key="2">
    <source>
        <dbReference type="ARBA" id="ARBA00022475"/>
    </source>
</evidence>
<dbReference type="Pfam" id="PF13853">
    <property type="entry name" value="7tm_4"/>
    <property type="match status" value="1"/>
</dbReference>
<evidence type="ECO:0000259" key="11">
    <source>
        <dbReference type="PROSITE" id="PS50262"/>
    </source>
</evidence>
<dbReference type="InterPro" id="IPR017452">
    <property type="entry name" value="GPCR_Rhodpsn_7TM"/>
</dbReference>
<keyword evidence="3 10" id="KW-0716">Sensory transduction</keyword>
<dbReference type="InParanoid" id="A0A6P9AZ37"/>
<keyword evidence="12" id="KW-1185">Reference proteome</keyword>
<proteinExistence type="inferred from homology"/>
<evidence type="ECO:0000256" key="7">
    <source>
        <dbReference type="ARBA" id="ARBA00023136"/>
    </source>
</evidence>
<dbReference type="PROSITE" id="PS00237">
    <property type="entry name" value="G_PROTEIN_RECEP_F1_1"/>
    <property type="match status" value="1"/>
</dbReference>
<sequence>MVSENVTSVKEFILLGLTSHRRTQLFLFGIILLIYLLTILGNLLIIILVQVDFQLHTPMYFFLSNLAGMEIGYVTSTLPQMLGQLLTGNGVISLARCVTQSYVALTMGSTECLLLGVMAYDRYIAICHPLTYASSMDRMHQRLLAASCWTVGCLFSVVYVAFIFHHPFCSPNHINHFICKLPVVLRHACDDTTITKAIVFGLSAFIVLVPLLVILSSYGLILYSVLDMRSTTGWRKAFFTCGSHLMVVTLFYGTVISMYIIPHSDTGQDRDKQIAVFYVVVTPLLNPIIYTLRNREVHKAALKMLKDFGFIA</sequence>
<keyword evidence="9" id="KW-0297">G-protein coupled receptor</keyword>
<dbReference type="SUPFAM" id="SSF81321">
    <property type="entry name" value="Family A G protein-coupled receptor-like"/>
    <property type="match status" value="1"/>
</dbReference>
<dbReference type="PRINTS" id="PR00245">
    <property type="entry name" value="OLFACTORYR"/>
</dbReference>
<evidence type="ECO:0000256" key="8">
    <source>
        <dbReference type="ARBA" id="ARBA00023224"/>
    </source>
</evidence>
<name>A0A6P9AZ37_PANGU</name>
<organism evidence="12 13">
    <name type="scientific">Pantherophis guttatus</name>
    <name type="common">Corn snake</name>
    <name type="synonym">Elaphe guttata</name>
    <dbReference type="NCBI Taxonomy" id="94885"/>
    <lineage>
        <taxon>Eukaryota</taxon>
        <taxon>Metazoa</taxon>
        <taxon>Chordata</taxon>
        <taxon>Craniata</taxon>
        <taxon>Vertebrata</taxon>
        <taxon>Euteleostomi</taxon>
        <taxon>Lepidosauria</taxon>
        <taxon>Squamata</taxon>
        <taxon>Bifurcata</taxon>
        <taxon>Unidentata</taxon>
        <taxon>Episquamata</taxon>
        <taxon>Toxicofera</taxon>
        <taxon>Serpentes</taxon>
        <taxon>Colubroidea</taxon>
        <taxon>Colubridae</taxon>
        <taxon>Colubrinae</taxon>
        <taxon>Pantherophis</taxon>
    </lineage>
</organism>
<evidence type="ECO:0000313" key="12">
    <source>
        <dbReference type="Proteomes" id="UP001652622"/>
    </source>
</evidence>
<keyword evidence="9" id="KW-0675">Receptor</keyword>
<reference evidence="13" key="1">
    <citation type="submission" date="2025-08" db="UniProtKB">
        <authorList>
            <consortium name="RefSeq"/>
        </authorList>
    </citation>
    <scope>IDENTIFICATION</scope>
    <source>
        <tissue evidence="13">Blood</tissue>
    </source>
</reference>
<keyword evidence="5 10" id="KW-0552">Olfaction</keyword>
<keyword evidence="2 10" id="KW-1003">Cell membrane</keyword>
<protein>
    <recommendedName>
        <fullName evidence="10">Olfactory receptor</fullName>
    </recommendedName>
</protein>
<evidence type="ECO:0000256" key="4">
    <source>
        <dbReference type="ARBA" id="ARBA00022692"/>
    </source>
</evidence>
<evidence type="ECO:0000256" key="9">
    <source>
        <dbReference type="RuleBase" id="RU000688"/>
    </source>
</evidence>
<dbReference type="InterPro" id="IPR000276">
    <property type="entry name" value="GPCR_Rhodpsn"/>
</dbReference>
<dbReference type="PROSITE" id="PS50262">
    <property type="entry name" value="G_PROTEIN_RECEP_F1_2"/>
    <property type="match status" value="1"/>
</dbReference>
<feature type="transmembrane region" description="Helical" evidence="10">
    <location>
        <begin position="102"/>
        <end position="123"/>
    </location>
</feature>
<dbReference type="InterPro" id="IPR000725">
    <property type="entry name" value="Olfact_rcpt"/>
</dbReference>
<comment type="similarity">
    <text evidence="9">Belongs to the G-protein coupled receptor 1 family.</text>
</comment>
<keyword evidence="8 9" id="KW-0807">Transducer</keyword>
<accession>A0A6P9AZ37</accession>
<dbReference type="GO" id="GO:0005886">
    <property type="term" value="C:plasma membrane"/>
    <property type="evidence" value="ECO:0007669"/>
    <property type="project" value="UniProtKB-SubCell"/>
</dbReference>
<dbReference type="PRINTS" id="PR00237">
    <property type="entry name" value="GPCRRHODOPSN"/>
</dbReference>
<feature type="transmembrane region" description="Helical" evidence="10">
    <location>
        <begin position="143"/>
        <end position="164"/>
    </location>
</feature>
<comment type="subcellular location">
    <subcellularLocation>
        <location evidence="1 10">Cell membrane</location>
        <topology evidence="1 10">Multi-pass membrane protein</topology>
    </subcellularLocation>
</comment>
<evidence type="ECO:0000256" key="10">
    <source>
        <dbReference type="RuleBase" id="RU363047"/>
    </source>
</evidence>
<evidence type="ECO:0000256" key="1">
    <source>
        <dbReference type="ARBA" id="ARBA00004651"/>
    </source>
</evidence>
<evidence type="ECO:0000313" key="13">
    <source>
        <dbReference type="RefSeq" id="XP_034261361.2"/>
    </source>
</evidence>
<dbReference type="Gene3D" id="1.20.1070.10">
    <property type="entry name" value="Rhodopsin 7-helix transmembrane proteins"/>
    <property type="match status" value="1"/>
</dbReference>
<feature type="transmembrane region" description="Helical" evidence="10">
    <location>
        <begin position="25"/>
        <end position="48"/>
    </location>
</feature>
<dbReference type="RefSeq" id="XP_034261361.2">
    <property type="nucleotide sequence ID" value="XM_034405470.2"/>
</dbReference>
<dbReference type="PANTHER" id="PTHR26453">
    <property type="entry name" value="OLFACTORY RECEPTOR"/>
    <property type="match status" value="1"/>
</dbReference>
<feature type="transmembrane region" description="Helical" evidence="10">
    <location>
        <begin position="60"/>
        <end position="82"/>
    </location>
</feature>
<keyword evidence="6 10" id="KW-1133">Transmembrane helix</keyword>
<dbReference type="AlphaFoldDB" id="A0A6P9AZ37"/>
<evidence type="ECO:0000256" key="3">
    <source>
        <dbReference type="ARBA" id="ARBA00022606"/>
    </source>
</evidence>
<evidence type="ECO:0000256" key="6">
    <source>
        <dbReference type="ARBA" id="ARBA00022989"/>
    </source>
</evidence>
<feature type="transmembrane region" description="Helical" evidence="10">
    <location>
        <begin position="273"/>
        <end position="292"/>
    </location>
</feature>
<dbReference type="GeneID" id="117657329"/>
<dbReference type="Proteomes" id="UP001652622">
    <property type="component" value="Unplaced"/>
</dbReference>
<keyword evidence="4 9" id="KW-0812">Transmembrane</keyword>
<feature type="domain" description="G-protein coupled receptors family 1 profile" evidence="11">
    <location>
        <begin position="41"/>
        <end position="290"/>
    </location>
</feature>
<dbReference type="KEGG" id="pgut:117657329"/>
<feature type="transmembrane region" description="Helical" evidence="10">
    <location>
        <begin position="197"/>
        <end position="225"/>
    </location>
</feature>